<feature type="transmembrane region" description="Helical" evidence="14">
    <location>
        <begin position="41"/>
        <end position="74"/>
    </location>
</feature>
<evidence type="ECO:0000256" key="10">
    <source>
        <dbReference type="ARBA" id="ARBA00023065"/>
    </source>
</evidence>
<evidence type="ECO:0000256" key="7">
    <source>
        <dbReference type="ARBA" id="ARBA00022833"/>
    </source>
</evidence>
<keyword evidence="7" id="KW-0862">Zinc</keyword>
<dbReference type="Pfam" id="PF00950">
    <property type="entry name" value="ABC-3"/>
    <property type="match status" value="1"/>
</dbReference>
<evidence type="ECO:0000256" key="3">
    <source>
        <dbReference type="ARBA" id="ARBA00008034"/>
    </source>
</evidence>
<dbReference type="PANTHER" id="PTHR30477">
    <property type="entry name" value="ABC-TRANSPORTER METAL-BINDING PROTEIN"/>
    <property type="match status" value="1"/>
</dbReference>
<comment type="similarity">
    <text evidence="3 13">Belongs to the ABC-3 integral membrane protein family.</text>
</comment>
<dbReference type="InterPro" id="IPR037294">
    <property type="entry name" value="ABC_BtuC-like"/>
</dbReference>
<proteinExistence type="inferred from homology"/>
<evidence type="ECO:0000256" key="11">
    <source>
        <dbReference type="ARBA" id="ARBA00023136"/>
    </source>
</evidence>
<evidence type="ECO:0000256" key="12">
    <source>
        <dbReference type="ARBA" id="ARBA00040080"/>
    </source>
</evidence>
<feature type="transmembrane region" description="Helical" evidence="14">
    <location>
        <begin position="86"/>
        <end position="108"/>
    </location>
</feature>
<evidence type="ECO:0000256" key="6">
    <source>
        <dbReference type="ARBA" id="ARBA00022692"/>
    </source>
</evidence>
<keyword evidence="5" id="KW-1003">Cell membrane</keyword>
<evidence type="ECO:0000256" key="14">
    <source>
        <dbReference type="SAM" id="Phobius"/>
    </source>
</evidence>
<keyword evidence="10" id="KW-0406">Ion transport</keyword>
<keyword evidence="16" id="KW-1185">Reference proteome</keyword>
<keyword evidence="11 14" id="KW-0472">Membrane</keyword>
<comment type="function">
    <text evidence="1">Involved in the high-affinity zinc uptake transport system.</text>
</comment>
<keyword evidence="4 13" id="KW-0813">Transport</keyword>
<name>A0ABW5CHH6_9HYPH</name>
<feature type="transmembrane region" description="Helical" evidence="14">
    <location>
        <begin position="6"/>
        <end position="29"/>
    </location>
</feature>
<evidence type="ECO:0000256" key="2">
    <source>
        <dbReference type="ARBA" id="ARBA00004651"/>
    </source>
</evidence>
<evidence type="ECO:0000256" key="4">
    <source>
        <dbReference type="ARBA" id="ARBA00022448"/>
    </source>
</evidence>
<dbReference type="SUPFAM" id="SSF81345">
    <property type="entry name" value="ABC transporter involved in vitamin B12 uptake, BtuC"/>
    <property type="match status" value="1"/>
</dbReference>
<organism evidence="15 16">
    <name type="scientific">Aureimonas populi</name>
    <dbReference type="NCBI Taxonomy" id="1701758"/>
    <lineage>
        <taxon>Bacteria</taxon>
        <taxon>Pseudomonadati</taxon>
        <taxon>Pseudomonadota</taxon>
        <taxon>Alphaproteobacteria</taxon>
        <taxon>Hyphomicrobiales</taxon>
        <taxon>Aurantimonadaceae</taxon>
        <taxon>Aureimonas</taxon>
    </lineage>
</organism>
<accession>A0ABW5CHH6</accession>
<keyword evidence="6 13" id="KW-0812">Transmembrane</keyword>
<evidence type="ECO:0000256" key="8">
    <source>
        <dbReference type="ARBA" id="ARBA00022906"/>
    </source>
</evidence>
<comment type="caution">
    <text evidence="15">The sequence shown here is derived from an EMBL/GenBank/DDBJ whole genome shotgun (WGS) entry which is preliminary data.</text>
</comment>
<dbReference type="Gene3D" id="1.10.3470.10">
    <property type="entry name" value="ABC transporter involved in vitamin B12 uptake, BtuC"/>
    <property type="match status" value="1"/>
</dbReference>
<dbReference type="EMBL" id="JBHUIJ010000002">
    <property type="protein sequence ID" value="MFD2236401.1"/>
    <property type="molecule type" value="Genomic_DNA"/>
</dbReference>
<dbReference type="PANTHER" id="PTHR30477:SF23">
    <property type="entry name" value="HIGH-AFFINITY ZINC UPTAKE SYSTEM MEMBRANE PROTEIN ZNUB"/>
    <property type="match status" value="1"/>
</dbReference>
<evidence type="ECO:0000256" key="13">
    <source>
        <dbReference type="RuleBase" id="RU003943"/>
    </source>
</evidence>
<evidence type="ECO:0000313" key="15">
    <source>
        <dbReference type="EMBL" id="MFD2236401.1"/>
    </source>
</evidence>
<keyword evidence="8" id="KW-0864">Zinc transport</keyword>
<evidence type="ECO:0000256" key="9">
    <source>
        <dbReference type="ARBA" id="ARBA00022989"/>
    </source>
</evidence>
<feature type="transmembrane region" description="Helical" evidence="14">
    <location>
        <begin position="171"/>
        <end position="203"/>
    </location>
</feature>
<dbReference type="Proteomes" id="UP001597371">
    <property type="component" value="Unassembled WGS sequence"/>
</dbReference>
<sequence>MFAEFFLRALAAGMGVAVIAGPLGCFVVWRRMAYFGETIAHASLLGVGLSLLTGLPPAATIFATALAFAGLLAALERVGGYSTDSLLGILSYSALSLGVVVASSMPGVRVDLSSLLFGDILAVAWGDVVLIAVAGVAILSLLAFFWRDLIASTVSPEIAAAEGRRPEAMRLLLLVLVAALVAVAIKIVGVLLVTAMLVIPAAAARRLSANPERMALASACIGVAAVLAGLMGSLAFDTPPGPAIVVAALTAFLAGLALPGGRERRAAS</sequence>
<protein>
    <recommendedName>
        <fullName evidence="12">High-affinity zinc uptake system membrane protein ZnuB</fullName>
    </recommendedName>
</protein>
<evidence type="ECO:0000256" key="1">
    <source>
        <dbReference type="ARBA" id="ARBA00002313"/>
    </source>
</evidence>
<gene>
    <name evidence="15" type="ORF">ACFSKQ_02845</name>
</gene>
<feature type="transmembrane region" description="Helical" evidence="14">
    <location>
        <begin position="120"/>
        <end position="146"/>
    </location>
</feature>
<feature type="transmembrane region" description="Helical" evidence="14">
    <location>
        <begin position="215"/>
        <end position="236"/>
    </location>
</feature>
<dbReference type="RefSeq" id="WP_209735659.1">
    <property type="nucleotide sequence ID" value="NZ_CP072611.1"/>
</dbReference>
<keyword evidence="9 14" id="KW-1133">Transmembrane helix</keyword>
<reference evidence="16" key="1">
    <citation type="journal article" date="2019" name="Int. J. Syst. Evol. Microbiol.">
        <title>The Global Catalogue of Microorganisms (GCM) 10K type strain sequencing project: providing services to taxonomists for standard genome sequencing and annotation.</title>
        <authorList>
            <consortium name="The Broad Institute Genomics Platform"/>
            <consortium name="The Broad Institute Genome Sequencing Center for Infectious Disease"/>
            <person name="Wu L."/>
            <person name="Ma J."/>
        </authorList>
    </citation>
    <scope>NUCLEOTIDE SEQUENCE [LARGE SCALE GENOMIC DNA]</scope>
    <source>
        <strain evidence="16">ZS-35-S2</strain>
    </source>
</reference>
<evidence type="ECO:0000313" key="16">
    <source>
        <dbReference type="Proteomes" id="UP001597371"/>
    </source>
</evidence>
<feature type="transmembrane region" description="Helical" evidence="14">
    <location>
        <begin position="242"/>
        <end position="261"/>
    </location>
</feature>
<comment type="subcellular location">
    <subcellularLocation>
        <location evidence="2 13">Cell membrane</location>
        <topology evidence="2 13">Multi-pass membrane protein</topology>
    </subcellularLocation>
</comment>
<dbReference type="InterPro" id="IPR001626">
    <property type="entry name" value="ABC_TroCD"/>
</dbReference>
<evidence type="ECO:0000256" key="5">
    <source>
        <dbReference type="ARBA" id="ARBA00022475"/>
    </source>
</evidence>